<evidence type="ECO:0000256" key="7">
    <source>
        <dbReference type="ARBA" id="ARBA00023136"/>
    </source>
</evidence>
<dbReference type="AlphaFoldDB" id="A0A382N3L5"/>
<comment type="subcellular location">
    <subcellularLocation>
        <location evidence="1">Cell inner membrane</location>
        <topology evidence="1">Multi-pass membrane protein</topology>
    </subcellularLocation>
</comment>
<dbReference type="GO" id="GO:0005886">
    <property type="term" value="C:plasma membrane"/>
    <property type="evidence" value="ECO:0007669"/>
    <property type="project" value="UniProtKB-SubCell"/>
</dbReference>
<evidence type="ECO:0000256" key="6">
    <source>
        <dbReference type="ARBA" id="ARBA00022989"/>
    </source>
</evidence>
<evidence type="ECO:0000256" key="1">
    <source>
        <dbReference type="ARBA" id="ARBA00004429"/>
    </source>
</evidence>
<proteinExistence type="predicted"/>
<dbReference type="Pfam" id="PF04290">
    <property type="entry name" value="DctQ"/>
    <property type="match status" value="1"/>
</dbReference>
<keyword evidence="7 8" id="KW-0472">Membrane</keyword>
<evidence type="ECO:0000256" key="4">
    <source>
        <dbReference type="ARBA" id="ARBA00022519"/>
    </source>
</evidence>
<evidence type="ECO:0000259" key="9">
    <source>
        <dbReference type="Pfam" id="PF04290"/>
    </source>
</evidence>
<evidence type="ECO:0000256" key="3">
    <source>
        <dbReference type="ARBA" id="ARBA00022475"/>
    </source>
</evidence>
<organism evidence="10">
    <name type="scientific">marine metagenome</name>
    <dbReference type="NCBI Taxonomy" id="408172"/>
    <lineage>
        <taxon>unclassified sequences</taxon>
        <taxon>metagenomes</taxon>
        <taxon>ecological metagenomes</taxon>
    </lineage>
</organism>
<gene>
    <name evidence="10" type="ORF">METZ01_LOCUS307769</name>
</gene>
<evidence type="ECO:0000256" key="8">
    <source>
        <dbReference type="SAM" id="Phobius"/>
    </source>
</evidence>
<feature type="transmembrane region" description="Helical" evidence="8">
    <location>
        <begin position="92"/>
        <end position="111"/>
    </location>
</feature>
<keyword evidence="4" id="KW-0997">Cell inner membrane</keyword>
<dbReference type="PANTHER" id="PTHR35011">
    <property type="entry name" value="2,3-DIKETO-L-GULONATE TRAP TRANSPORTER SMALL PERMEASE PROTEIN YIAM"/>
    <property type="match status" value="1"/>
</dbReference>
<reference evidence="10" key="1">
    <citation type="submission" date="2018-05" db="EMBL/GenBank/DDBJ databases">
        <authorList>
            <person name="Lanie J.A."/>
            <person name="Ng W.-L."/>
            <person name="Kazmierczak K.M."/>
            <person name="Andrzejewski T.M."/>
            <person name="Davidsen T.M."/>
            <person name="Wayne K.J."/>
            <person name="Tettelin H."/>
            <person name="Glass J.I."/>
            <person name="Rusch D."/>
            <person name="Podicherti R."/>
            <person name="Tsui H.-C.T."/>
            <person name="Winkler M.E."/>
        </authorList>
    </citation>
    <scope>NUCLEOTIDE SEQUENCE</scope>
</reference>
<protein>
    <recommendedName>
        <fullName evidence="9">Tripartite ATP-independent periplasmic transporters DctQ component domain-containing protein</fullName>
    </recommendedName>
</protein>
<feature type="transmembrane region" description="Helical" evidence="8">
    <location>
        <begin position="137"/>
        <end position="159"/>
    </location>
</feature>
<keyword evidence="3" id="KW-1003">Cell membrane</keyword>
<dbReference type="InterPro" id="IPR007387">
    <property type="entry name" value="TRAP_DctQ"/>
</dbReference>
<dbReference type="EMBL" id="UINC01097312">
    <property type="protein sequence ID" value="SVC54915.1"/>
    <property type="molecule type" value="Genomic_DNA"/>
</dbReference>
<feature type="domain" description="Tripartite ATP-independent periplasmic transporters DctQ component" evidence="9">
    <location>
        <begin position="29"/>
        <end position="162"/>
    </location>
</feature>
<dbReference type="InterPro" id="IPR055348">
    <property type="entry name" value="DctQ"/>
</dbReference>
<evidence type="ECO:0000313" key="10">
    <source>
        <dbReference type="EMBL" id="SVC54915.1"/>
    </source>
</evidence>
<feature type="transmembrane region" description="Helical" evidence="8">
    <location>
        <begin position="55"/>
        <end position="71"/>
    </location>
</feature>
<accession>A0A382N3L5</accession>
<sequence>MRLFESIIRFIDGLNERIGTGAAWLTTILVLVVCFDVFTRYLLKTSSVAVQELEWHIFSVIFLVASAYSLRHNRHVRVDVLYMNFTPKTKSLVNLVASMVFLMPFCIVAIWSSQNFVMNAFNIGEISPDPGGLPFRYLLKATIPFGFLLVFLQGVALACRSWLEFRNDGKWEVTGK</sequence>
<dbReference type="PANTHER" id="PTHR35011:SF4">
    <property type="entry name" value="SLL1102 PROTEIN"/>
    <property type="match status" value="1"/>
</dbReference>
<keyword evidence="6 8" id="KW-1133">Transmembrane helix</keyword>
<feature type="transmembrane region" description="Helical" evidence="8">
    <location>
        <begin position="21"/>
        <end position="43"/>
    </location>
</feature>
<evidence type="ECO:0000256" key="5">
    <source>
        <dbReference type="ARBA" id="ARBA00022692"/>
    </source>
</evidence>
<evidence type="ECO:0000256" key="2">
    <source>
        <dbReference type="ARBA" id="ARBA00022448"/>
    </source>
</evidence>
<keyword evidence="5 8" id="KW-0812">Transmembrane</keyword>
<keyword evidence="2" id="KW-0813">Transport</keyword>
<name>A0A382N3L5_9ZZZZ</name>